<dbReference type="Gene3D" id="2.60.40.640">
    <property type="match status" value="2"/>
</dbReference>
<keyword evidence="5" id="KW-1185">Reference proteome</keyword>
<gene>
    <name evidence="4" type="ORF">TSAR_008651</name>
</gene>
<sequence length="397" mass="44038">PCGVDYELKAFVGETQDDKPHKRNSVRLAIRKIMYAPSKQGEQPSTEVSKDFMMSPSKLHLEASLDKELYHHGENIAVNVHIANNSNRTVKKIKVSVRQFADICLFSTAQYKCTVAEAESDIGVAPGFTLSKVFSLKPTLADNKDKRGLALDGQLKHEDTNLASSTMEGCPVGPGFTLSKVFSLTPLLANNKDKWGLALDGQLKHEDTNLASSTLEFLPVPFVQLRALNHGSYKKDLKLYYVPPDVKNHQKMLTSAYLCNLAMKSMKYVCSNCLRTLSFFSKHITARANSFHLQCMTKVADPSQRENLGIIVQYKVKVKLCLGALAGELVAELPFILMHPKPEEEEPAPSTARPSPTHKTEDGAEDTNLIQLDEEADGDDIIFEDFARLRLKGETDA</sequence>
<dbReference type="PANTHER" id="PTHR11792:SF17">
    <property type="entry name" value="KURTZ ARRESTIN"/>
    <property type="match status" value="1"/>
</dbReference>
<dbReference type="OrthoDB" id="298939at2759"/>
<dbReference type="AlphaFoldDB" id="A0A232ERL2"/>
<evidence type="ECO:0000313" key="4">
    <source>
        <dbReference type="EMBL" id="OXU20971.1"/>
    </source>
</evidence>
<feature type="region of interest" description="Disordered" evidence="2">
    <location>
        <begin position="341"/>
        <end position="376"/>
    </location>
</feature>
<dbReference type="Gene3D" id="2.60.40.840">
    <property type="match status" value="1"/>
</dbReference>
<evidence type="ECO:0000313" key="5">
    <source>
        <dbReference type="Proteomes" id="UP000215335"/>
    </source>
</evidence>
<dbReference type="InterPro" id="IPR000698">
    <property type="entry name" value="Arrestin"/>
</dbReference>
<dbReference type="GO" id="GO:0001664">
    <property type="term" value="F:G protein-coupled receptor binding"/>
    <property type="evidence" value="ECO:0007669"/>
    <property type="project" value="TreeGrafter"/>
</dbReference>
<feature type="non-terminal residue" evidence="4">
    <location>
        <position position="1"/>
    </location>
</feature>
<dbReference type="GO" id="GO:0002031">
    <property type="term" value="P:G protein-coupled receptor internalization"/>
    <property type="evidence" value="ECO:0007669"/>
    <property type="project" value="TreeGrafter"/>
</dbReference>
<dbReference type="SMART" id="SM01017">
    <property type="entry name" value="Arrestin_C"/>
    <property type="match status" value="1"/>
</dbReference>
<accession>A0A232ERL2</accession>
<reference evidence="4 5" key="1">
    <citation type="journal article" date="2017" name="Curr. Biol.">
        <title>The Evolution of Venom by Co-option of Single-Copy Genes.</title>
        <authorList>
            <person name="Martinson E.O."/>
            <person name="Mrinalini"/>
            <person name="Kelkar Y.D."/>
            <person name="Chang C.H."/>
            <person name="Werren J.H."/>
        </authorList>
    </citation>
    <scope>NUCLEOTIDE SEQUENCE [LARGE SCALE GENOMIC DNA]</scope>
    <source>
        <strain evidence="4 5">Alberta</strain>
        <tissue evidence="4">Whole body</tissue>
    </source>
</reference>
<evidence type="ECO:0000256" key="1">
    <source>
        <dbReference type="ARBA" id="ARBA00005298"/>
    </source>
</evidence>
<dbReference type="PRINTS" id="PR00309">
    <property type="entry name" value="ARRESTIN"/>
</dbReference>
<protein>
    <recommendedName>
        <fullName evidence="3">Arrestin C-terminal-like domain-containing protein</fullName>
    </recommendedName>
</protein>
<dbReference type="Pfam" id="PF02752">
    <property type="entry name" value="Arrestin_C"/>
    <property type="match status" value="1"/>
</dbReference>
<dbReference type="Proteomes" id="UP000215335">
    <property type="component" value="Unassembled WGS sequence"/>
</dbReference>
<dbReference type="EMBL" id="NNAY01002594">
    <property type="protein sequence ID" value="OXU20971.1"/>
    <property type="molecule type" value="Genomic_DNA"/>
</dbReference>
<comment type="caution">
    <text evidence="4">The sequence shown here is derived from an EMBL/GenBank/DDBJ whole genome shotgun (WGS) entry which is preliminary data.</text>
</comment>
<dbReference type="InterPro" id="IPR014753">
    <property type="entry name" value="Arrestin_N"/>
</dbReference>
<name>A0A232ERL2_9HYME</name>
<comment type="similarity">
    <text evidence="1">Belongs to the arrestin family.</text>
</comment>
<dbReference type="GO" id="GO:0007165">
    <property type="term" value="P:signal transduction"/>
    <property type="evidence" value="ECO:0007669"/>
    <property type="project" value="InterPro"/>
</dbReference>
<evidence type="ECO:0000259" key="3">
    <source>
        <dbReference type="SMART" id="SM01017"/>
    </source>
</evidence>
<organism evidence="4 5">
    <name type="scientific">Trichomalopsis sarcophagae</name>
    <dbReference type="NCBI Taxonomy" id="543379"/>
    <lineage>
        <taxon>Eukaryota</taxon>
        <taxon>Metazoa</taxon>
        <taxon>Ecdysozoa</taxon>
        <taxon>Arthropoda</taxon>
        <taxon>Hexapoda</taxon>
        <taxon>Insecta</taxon>
        <taxon>Pterygota</taxon>
        <taxon>Neoptera</taxon>
        <taxon>Endopterygota</taxon>
        <taxon>Hymenoptera</taxon>
        <taxon>Apocrita</taxon>
        <taxon>Proctotrupomorpha</taxon>
        <taxon>Chalcidoidea</taxon>
        <taxon>Pteromalidae</taxon>
        <taxon>Pteromalinae</taxon>
        <taxon>Trichomalopsis</taxon>
    </lineage>
</organism>
<proteinExistence type="inferred from homology"/>
<dbReference type="SUPFAM" id="SSF81296">
    <property type="entry name" value="E set domains"/>
    <property type="match status" value="4"/>
</dbReference>
<feature type="domain" description="Arrestin C-terminal-like" evidence="3">
    <location>
        <begin position="55"/>
        <end position="342"/>
    </location>
</feature>
<evidence type="ECO:0000256" key="2">
    <source>
        <dbReference type="SAM" id="MobiDB-lite"/>
    </source>
</evidence>
<dbReference type="STRING" id="543379.A0A232ERL2"/>
<dbReference type="InterPro" id="IPR014752">
    <property type="entry name" value="Arrestin-like_C"/>
</dbReference>
<dbReference type="GO" id="GO:0005737">
    <property type="term" value="C:cytoplasm"/>
    <property type="evidence" value="ECO:0007669"/>
    <property type="project" value="TreeGrafter"/>
</dbReference>
<dbReference type="InterPro" id="IPR014756">
    <property type="entry name" value="Ig_E-set"/>
</dbReference>
<dbReference type="PANTHER" id="PTHR11792">
    <property type="entry name" value="ARRESTIN"/>
    <property type="match status" value="1"/>
</dbReference>
<dbReference type="InterPro" id="IPR011022">
    <property type="entry name" value="Arrestin_C-like"/>
</dbReference>